<evidence type="ECO:0000256" key="8">
    <source>
        <dbReference type="ARBA" id="ARBA00022989"/>
    </source>
</evidence>
<dbReference type="InterPro" id="IPR051408">
    <property type="entry name" value="Phosphate_transprt_permease"/>
</dbReference>
<dbReference type="RefSeq" id="WP_141281391.1">
    <property type="nucleotide sequence ID" value="NZ_BAAARZ010000045.1"/>
</dbReference>
<feature type="transmembrane region" description="Helical" evidence="10">
    <location>
        <begin position="331"/>
        <end position="356"/>
    </location>
</feature>
<feature type="transmembrane region" description="Helical" evidence="10">
    <location>
        <begin position="137"/>
        <end position="166"/>
    </location>
</feature>
<dbReference type="OrthoDB" id="9775069at2"/>
<feature type="transmembrane region" description="Helical" evidence="10">
    <location>
        <begin position="260"/>
        <end position="281"/>
    </location>
</feature>
<comment type="subcellular location">
    <subcellularLocation>
        <location evidence="2 10">Cell membrane</location>
        <topology evidence="2 10">Multi-pass membrane protein</topology>
    </subcellularLocation>
</comment>
<evidence type="ECO:0000256" key="10">
    <source>
        <dbReference type="RuleBase" id="RU363043"/>
    </source>
</evidence>
<protein>
    <recommendedName>
        <fullName evidence="10">Phosphate transport system permease protein PstA</fullName>
    </recommendedName>
</protein>
<evidence type="ECO:0000256" key="2">
    <source>
        <dbReference type="ARBA" id="ARBA00004651"/>
    </source>
</evidence>
<dbReference type="Pfam" id="PF00528">
    <property type="entry name" value="BPD_transp_1"/>
    <property type="match status" value="1"/>
</dbReference>
<comment type="caution">
    <text evidence="13">The sequence shown here is derived from an EMBL/GenBank/DDBJ whole genome shotgun (WGS) entry which is preliminary data.</text>
</comment>
<feature type="region of interest" description="Disordered" evidence="11">
    <location>
        <begin position="1"/>
        <end position="27"/>
    </location>
</feature>
<keyword evidence="8 10" id="KW-1133">Transmembrane helix</keyword>
<dbReference type="AlphaFoldDB" id="A0A4Y3WVN5"/>
<evidence type="ECO:0000313" key="14">
    <source>
        <dbReference type="Proteomes" id="UP000320338"/>
    </source>
</evidence>
<dbReference type="PROSITE" id="PS50928">
    <property type="entry name" value="ABC_TM1"/>
    <property type="match status" value="1"/>
</dbReference>
<dbReference type="Gene3D" id="1.10.3720.10">
    <property type="entry name" value="MetI-like"/>
    <property type="match status" value="1"/>
</dbReference>
<comment type="similarity">
    <text evidence="3 10">Belongs to the binding-protein-dependent transport system permease family. CysTW subfamily.</text>
</comment>
<evidence type="ECO:0000256" key="5">
    <source>
        <dbReference type="ARBA" id="ARBA00022475"/>
    </source>
</evidence>
<evidence type="ECO:0000313" key="13">
    <source>
        <dbReference type="EMBL" id="GEC22150.1"/>
    </source>
</evidence>
<dbReference type="GO" id="GO:0005315">
    <property type="term" value="F:phosphate transmembrane transporter activity"/>
    <property type="evidence" value="ECO:0007669"/>
    <property type="project" value="InterPro"/>
</dbReference>
<keyword evidence="4" id="KW-0813">Transport</keyword>
<evidence type="ECO:0000256" key="11">
    <source>
        <dbReference type="SAM" id="MobiDB-lite"/>
    </source>
</evidence>
<dbReference type="CDD" id="cd06261">
    <property type="entry name" value="TM_PBP2"/>
    <property type="match status" value="1"/>
</dbReference>
<dbReference type="GO" id="GO:0035435">
    <property type="term" value="P:phosphate ion transmembrane transport"/>
    <property type="evidence" value="ECO:0007669"/>
    <property type="project" value="InterPro"/>
</dbReference>
<feature type="transmembrane region" description="Helical" evidence="10">
    <location>
        <begin position="88"/>
        <end position="111"/>
    </location>
</feature>
<feature type="transmembrane region" description="Helical" evidence="10">
    <location>
        <begin position="33"/>
        <end position="51"/>
    </location>
</feature>
<dbReference type="EMBL" id="BJNG01000040">
    <property type="protein sequence ID" value="GEC22150.1"/>
    <property type="molecule type" value="Genomic_DNA"/>
</dbReference>
<evidence type="ECO:0000256" key="4">
    <source>
        <dbReference type="ARBA" id="ARBA00022448"/>
    </source>
</evidence>
<dbReference type="GO" id="GO:0005886">
    <property type="term" value="C:plasma membrane"/>
    <property type="evidence" value="ECO:0007669"/>
    <property type="project" value="UniProtKB-SubCell"/>
</dbReference>
<keyword evidence="14" id="KW-1185">Reference proteome</keyword>
<evidence type="ECO:0000256" key="1">
    <source>
        <dbReference type="ARBA" id="ARBA00003510"/>
    </source>
</evidence>
<evidence type="ECO:0000259" key="12">
    <source>
        <dbReference type="PROSITE" id="PS50928"/>
    </source>
</evidence>
<keyword evidence="7 10" id="KW-0812">Transmembrane</keyword>
<evidence type="ECO:0000256" key="6">
    <source>
        <dbReference type="ARBA" id="ARBA00022592"/>
    </source>
</evidence>
<organism evidence="13 14">
    <name type="scientific">Pseudonocardia hydrocarbonoxydans</name>
    <dbReference type="NCBI Taxonomy" id="76726"/>
    <lineage>
        <taxon>Bacteria</taxon>
        <taxon>Bacillati</taxon>
        <taxon>Actinomycetota</taxon>
        <taxon>Actinomycetes</taxon>
        <taxon>Pseudonocardiales</taxon>
        <taxon>Pseudonocardiaceae</taxon>
        <taxon>Pseudonocardia</taxon>
    </lineage>
</organism>
<name>A0A4Y3WVN5_9PSEU</name>
<dbReference type="PANTHER" id="PTHR42922:SF1">
    <property type="entry name" value="PHOSPHATE TRANSPORT SYSTEM PERMEASE PROTEIN PSTA"/>
    <property type="match status" value="1"/>
</dbReference>
<sequence>MTTSTSKPAGTVGAGEVGPATSSPSPGKLPPRAPWLVVGAVASVAVLLLFVGVSPALVVIGGLAANILGICLWSRLVEGRRAATDRMVTAVVATAFVIAMIPLVSLLYTVVSRGAARMDAAFFTNSMLGVVGEGGGAYHAIMGTLIVTGLAALISVPIGIMTAVYLVEYGKGRLARSITFLVDVMTGIPSIVAGLFAVALFQLFFGPGIRLGIMGAVALTVLMIPVVVRSVEEMLKIVPNELREASYALGVSKWRTIVKVVLRTSVAGIATGITLAVARVIGETAPLLITLGAVTGVNFNPFEGRMSSLPVFSYYSYVAPGASPAPSIDRAWAAALVLMLIVMALSLLARLISYLFSPKIR</sequence>
<dbReference type="InterPro" id="IPR035906">
    <property type="entry name" value="MetI-like_sf"/>
</dbReference>
<feature type="transmembrane region" description="Helical" evidence="10">
    <location>
        <begin position="57"/>
        <end position="76"/>
    </location>
</feature>
<dbReference type="PANTHER" id="PTHR42922">
    <property type="entry name" value="PHOSPHATE TRANSPORT SYSTEM PERMEASE PROTEIN PSTA"/>
    <property type="match status" value="1"/>
</dbReference>
<proteinExistence type="inferred from homology"/>
<gene>
    <name evidence="13" type="ORF">PHY01_44330</name>
</gene>
<comment type="function">
    <text evidence="1">Part of the binding-protein-dependent transport system for phosphate; probably responsible for the translocation of the substrate across the membrane.</text>
</comment>
<feature type="domain" description="ABC transmembrane type-1" evidence="12">
    <location>
        <begin position="141"/>
        <end position="349"/>
    </location>
</feature>
<dbReference type="SUPFAM" id="SSF161098">
    <property type="entry name" value="MetI-like"/>
    <property type="match status" value="1"/>
</dbReference>
<dbReference type="InterPro" id="IPR000515">
    <property type="entry name" value="MetI-like"/>
</dbReference>
<keyword evidence="9 10" id="KW-0472">Membrane</keyword>
<keyword evidence="5 10" id="KW-1003">Cell membrane</keyword>
<evidence type="ECO:0000256" key="3">
    <source>
        <dbReference type="ARBA" id="ARBA00007069"/>
    </source>
</evidence>
<accession>A0A4Y3WVN5</accession>
<feature type="transmembrane region" description="Helical" evidence="10">
    <location>
        <begin position="211"/>
        <end position="228"/>
    </location>
</feature>
<keyword evidence="6" id="KW-0592">Phosphate transport</keyword>
<feature type="transmembrane region" description="Helical" evidence="10">
    <location>
        <begin position="178"/>
        <end position="205"/>
    </location>
</feature>
<dbReference type="Proteomes" id="UP000320338">
    <property type="component" value="Unassembled WGS sequence"/>
</dbReference>
<evidence type="ECO:0000256" key="7">
    <source>
        <dbReference type="ARBA" id="ARBA00022692"/>
    </source>
</evidence>
<reference evidence="13 14" key="1">
    <citation type="submission" date="2019-06" db="EMBL/GenBank/DDBJ databases">
        <title>Whole genome shotgun sequence of Pseudonocardia hydrocarbonoxydans NBRC 14498.</title>
        <authorList>
            <person name="Hosoyama A."/>
            <person name="Uohara A."/>
            <person name="Ohji S."/>
            <person name="Ichikawa N."/>
        </authorList>
    </citation>
    <scope>NUCLEOTIDE SEQUENCE [LARGE SCALE GENOMIC DNA]</scope>
    <source>
        <strain evidence="13 14">NBRC 14498</strain>
    </source>
</reference>
<dbReference type="NCBIfam" id="TIGR00974">
    <property type="entry name" value="3a0107s02c"/>
    <property type="match status" value="1"/>
</dbReference>
<evidence type="ECO:0000256" key="9">
    <source>
        <dbReference type="ARBA" id="ARBA00023136"/>
    </source>
</evidence>
<dbReference type="InterPro" id="IPR005672">
    <property type="entry name" value="Phosphate_PstA"/>
</dbReference>